<gene>
    <name evidence="1" type="ORF">C5L31_000259</name>
</gene>
<accession>A0A4R5NFQ3</accession>
<comment type="caution">
    <text evidence="1">The sequence shown here is derived from an EMBL/GenBank/DDBJ whole genome shotgun (WGS) entry which is preliminary data.</text>
</comment>
<evidence type="ECO:0000313" key="2">
    <source>
        <dbReference type="Proteomes" id="UP000294854"/>
    </source>
</evidence>
<proteinExistence type="predicted"/>
<name>A0A4R5NFQ3_9LACO</name>
<sequence>MKKSEKKSRKMIFTDMNDFLMDYADKKLGHRPDLAKTVYEAGKTDLTGLDDLFKDNGVGRKEQYTAVGMGFLRDTTDDDPDQAEHTAEKLAKDAMAYLGTHLADFEYWEEN</sequence>
<dbReference type="RefSeq" id="WP_010619420.1">
    <property type="nucleotide sequence ID" value="NZ_CP042371.1"/>
</dbReference>
<keyword evidence="2" id="KW-1185">Reference proteome</keyword>
<organism evidence="1 2">
    <name type="scientific">Secundilactobacillus malefermentans</name>
    <dbReference type="NCBI Taxonomy" id="176292"/>
    <lineage>
        <taxon>Bacteria</taxon>
        <taxon>Bacillati</taxon>
        <taxon>Bacillota</taxon>
        <taxon>Bacilli</taxon>
        <taxon>Lactobacillales</taxon>
        <taxon>Lactobacillaceae</taxon>
        <taxon>Secundilactobacillus</taxon>
    </lineage>
</organism>
<protein>
    <submittedName>
        <fullName evidence="1">Uncharacterized protein</fullName>
    </submittedName>
</protein>
<dbReference type="OrthoDB" id="2324726at2"/>
<dbReference type="STRING" id="1122149.FD44_GL001079"/>
<dbReference type="Proteomes" id="UP000294854">
    <property type="component" value="Unassembled WGS sequence"/>
</dbReference>
<reference evidence="1 2" key="1">
    <citation type="journal article" date="2019" name="Appl. Microbiol. Biotechnol.">
        <title>Uncovering carbohydrate metabolism through a genotype-phenotype association study of 56 lactic acid bacteria genomes.</title>
        <authorList>
            <person name="Buron-Moles G."/>
            <person name="Chailyan A."/>
            <person name="Dolejs I."/>
            <person name="Forster J."/>
            <person name="Miks M.H."/>
        </authorList>
    </citation>
    <scope>NUCLEOTIDE SEQUENCE [LARGE SCALE GENOMIC DNA]</scope>
    <source>
        <strain evidence="1 2">ATCC 49373</strain>
    </source>
</reference>
<dbReference type="EMBL" id="PUFO01000094">
    <property type="protein sequence ID" value="TDG72934.1"/>
    <property type="molecule type" value="Genomic_DNA"/>
</dbReference>
<dbReference type="AlphaFoldDB" id="A0A4R5NFQ3"/>
<evidence type="ECO:0000313" key="1">
    <source>
        <dbReference type="EMBL" id="TDG72934.1"/>
    </source>
</evidence>